<dbReference type="Proteomes" id="UP000799753">
    <property type="component" value="Unassembled WGS sequence"/>
</dbReference>
<dbReference type="Pfam" id="PF00264">
    <property type="entry name" value="Tyrosinase"/>
    <property type="match status" value="1"/>
</dbReference>
<dbReference type="AlphaFoldDB" id="A0A6A6RFR4"/>
<evidence type="ECO:0000259" key="2">
    <source>
        <dbReference type="PROSITE" id="PS00497"/>
    </source>
</evidence>
<sequence>MAAVKSAQAHQAVAKVCPDTTESLQKCSRPAIRREWRTMSRLNRNDYIAAVQCLSTQPSKVHTNGSLYDDFPRVHQATAPNAHKAAPFLPWHRYFVHAYETALKEQCGYKGVIPYWDWSQDWNNMLSAPVWAAEGGFGGDGASDTPITVGGGRCVRDGPFSTIEAQYYGEEAKAHCLSRGFATHDELLRIGAPISPDALETLRDNSQSFEQYALEIEHRAHTFVREGVQGDFQAYTGPYDPVFFLHHVNLDRLWAQWQASTLGGQTAYGGPKCYAPGSPAASLDDLLNVGGLLPEVPVASVMDTTAGIFCYQY</sequence>
<dbReference type="InterPro" id="IPR008922">
    <property type="entry name" value="Di-copper_centre_dom_sf"/>
</dbReference>
<evidence type="ECO:0000259" key="3">
    <source>
        <dbReference type="PROSITE" id="PS00498"/>
    </source>
</evidence>
<gene>
    <name evidence="4" type="ORF">P280DRAFT_524358</name>
</gene>
<keyword evidence="5" id="KW-1185">Reference proteome</keyword>
<name>A0A6A6RFR4_9PLEO</name>
<dbReference type="PROSITE" id="PS00498">
    <property type="entry name" value="TYROSINASE_2"/>
    <property type="match status" value="1"/>
</dbReference>
<dbReference type="InterPro" id="IPR050316">
    <property type="entry name" value="Tyrosinase/Hemocyanin"/>
</dbReference>
<dbReference type="SUPFAM" id="SSF48056">
    <property type="entry name" value="Di-copper centre-containing domain"/>
    <property type="match status" value="1"/>
</dbReference>
<dbReference type="PROSITE" id="PS00497">
    <property type="entry name" value="TYROSINASE_1"/>
    <property type="match status" value="1"/>
</dbReference>
<feature type="domain" description="Tyrosinase copper-binding" evidence="2">
    <location>
        <begin position="83"/>
        <end position="100"/>
    </location>
</feature>
<dbReference type="OrthoDB" id="6132182at2759"/>
<evidence type="ECO:0000313" key="5">
    <source>
        <dbReference type="Proteomes" id="UP000799753"/>
    </source>
</evidence>
<dbReference type="Gene3D" id="1.10.1280.10">
    <property type="entry name" value="Di-copper center containing domain from catechol oxidase"/>
    <property type="match status" value="1"/>
</dbReference>
<evidence type="ECO:0000256" key="1">
    <source>
        <dbReference type="ARBA" id="ARBA00022723"/>
    </source>
</evidence>
<dbReference type="GO" id="GO:0016491">
    <property type="term" value="F:oxidoreductase activity"/>
    <property type="evidence" value="ECO:0007669"/>
    <property type="project" value="InterPro"/>
</dbReference>
<organism evidence="4 5">
    <name type="scientific">Massarina eburnea CBS 473.64</name>
    <dbReference type="NCBI Taxonomy" id="1395130"/>
    <lineage>
        <taxon>Eukaryota</taxon>
        <taxon>Fungi</taxon>
        <taxon>Dikarya</taxon>
        <taxon>Ascomycota</taxon>
        <taxon>Pezizomycotina</taxon>
        <taxon>Dothideomycetes</taxon>
        <taxon>Pleosporomycetidae</taxon>
        <taxon>Pleosporales</taxon>
        <taxon>Massarineae</taxon>
        <taxon>Massarinaceae</taxon>
        <taxon>Massarina</taxon>
    </lineage>
</organism>
<proteinExistence type="predicted"/>
<dbReference type="PANTHER" id="PTHR11474">
    <property type="entry name" value="TYROSINASE FAMILY MEMBER"/>
    <property type="match status" value="1"/>
</dbReference>
<feature type="domain" description="Tyrosinase copper-binding" evidence="3">
    <location>
        <begin position="240"/>
        <end position="251"/>
    </location>
</feature>
<protein>
    <submittedName>
        <fullName evidence="4">Di-copper centre-containing protein</fullName>
    </submittedName>
</protein>
<accession>A0A6A6RFR4</accession>
<dbReference type="EMBL" id="MU006856">
    <property type="protein sequence ID" value="KAF2634176.1"/>
    <property type="molecule type" value="Genomic_DNA"/>
</dbReference>
<reference evidence="4" key="1">
    <citation type="journal article" date="2020" name="Stud. Mycol.">
        <title>101 Dothideomycetes genomes: a test case for predicting lifestyles and emergence of pathogens.</title>
        <authorList>
            <person name="Haridas S."/>
            <person name="Albert R."/>
            <person name="Binder M."/>
            <person name="Bloem J."/>
            <person name="Labutti K."/>
            <person name="Salamov A."/>
            <person name="Andreopoulos B."/>
            <person name="Baker S."/>
            <person name="Barry K."/>
            <person name="Bills G."/>
            <person name="Bluhm B."/>
            <person name="Cannon C."/>
            <person name="Castanera R."/>
            <person name="Culley D."/>
            <person name="Daum C."/>
            <person name="Ezra D."/>
            <person name="Gonzalez J."/>
            <person name="Henrissat B."/>
            <person name="Kuo A."/>
            <person name="Liang C."/>
            <person name="Lipzen A."/>
            <person name="Lutzoni F."/>
            <person name="Magnuson J."/>
            <person name="Mondo S."/>
            <person name="Nolan M."/>
            <person name="Ohm R."/>
            <person name="Pangilinan J."/>
            <person name="Park H.-J."/>
            <person name="Ramirez L."/>
            <person name="Alfaro M."/>
            <person name="Sun H."/>
            <person name="Tritt A."/>
            <person name="Yoshinaga Y."/>
            <person name="Zwiers L.-H."/>
            <person name="Turgeon B."/>
            <person name="Goodwin S."/>
            <person name="Spatafora J."/>
            <person name="Crous P."/>
            <person name="Grigoriev I."/>
        </authorList>
    </citation>
    <scope>NUCLEOTIDE SEQUENCE</scope>
    <source>
        <strain evidence="4">CBS 473.64</strain>
    </source>
</reference>
<keyword evidence="1" id="KW-0479">Metal-binding</keyword>
<evidence type="ECO:0000313" key="4">
    <source>
        <dbReference type="EMBL" id="KAF2634176.1"/>
    </source>
</evidence>
<dbReference type="PRINTS" id="PR00092">
    <property type="entry name" value="TYROSINASE"/>
</dbReference>
<dbReference type="InterPro" id="IPR002227">
    <property type="entry name" value="Tyrosinase_Cu-bd"/>
</dbReference>
<dbReference type="GO" id="GO:0046872">
    <property type="term" value="F:metal ion binding"/>
    <property type="evidence" value="ECO:0007669"/>
    <property type="project" value="UniProtKB-KW"/>
</dbReference>
<dbReference type="PANTHER" id="PTHR11474:SF127">
    <property type="entry name" value="TYROSINASE COPPER-BINDING DOMAIN-CONTAINING PROTEIN"/>
    <property type="match status" value="1"/>
</dbReference>